<dbReference type="InterPro" id="IPR036618">
    <property type="entry name" value="PtsI_HPr-bd_sf"/>
</dbReference>
<feature type="binding site" evidence="20">
    <location>
        <position position="460"/>
    </location>
    <ligand>
        <name>Mg(2+)</name>
        <dbReference type="ChEBI" id="CHEBI:18420"/>
    </ligand>
</feature>
<evidence type="ECO:0000256" key="7">
    <source>
        <dbReference type="ARBA" id="ARBA00016544"/>
    </source>
</evidence>
<dbReference type="InterPro" id="IPR015813">
    <property type="entry name" value="Pyrv/PenolPyrv_kinase-like_dom"/>
</dbReference>
<accession>A0A831RY18</accession>
<dbReference type="EMBL" id="DRLF01000285">
    <property type="protein sequence ID" value="HEC06805.1"/>
    <property type="molecule type" value="Genomic_DNA"/>
</dbReference>
<organism evidence="24">
    <name type="scientific">Thiolapillus brandeum</name>
    <dbReference type="NCBI Taxonomy" id="1076588"/>
    <lineage>
        <taxon>Bacteria</taxon>
        <taxon>Pseudomonadati</taxon>
        <taxon>Pseudomonadota</taxon>
        <taxon>Gammaproteobacteria</taxon>
        <taxon>Chromatiales</taxon>
        <taxon>Sedimenticolaceae</taxon>
        <taxon>Thiolapillus</taxon>
    </lineage>
</organism>
<dbReference type="PIRSF" id="PIRSF000732">
    <property type="entry name" value="PTS_enzyme_I"/>
    <property type="match status" value="1"/>
</dbReference>
<dbReference type="InterPro" id="IPR036637">
    <property type="entry name" value="Phosphohistidine_dom_sf"/>
</dbReference>
<comment type="function">
    <text evidence="3 17">General (non sugar-specific) component of the phosphoenolpyruvate-dependent sugar phosphotransferase system (sugar PTS). This major carbohydrate active-transport system catalyzes the phosphorylation of incoming sugar substrates concomitantly with their translocation across the cell membrane. Enzyme I transfers the phosphoryl group from phosphoenolpyruvate (PEP) to the phosphoryl carrier protein (HPr).</text>
</comment>
<evidence type="ECO:0000256" key="9">
    <source>
        <dbReference type="ARBA" id="ARBA00022490"/>
    </source>
</evidence>
<evidence type="ECO:0000256" key="17">
    <source>
        <dbReference type="PIRNR" id="PIRNR000732"/>
    </source>
</evidence>
<dbReference type="SUPFAM" id="SSF47831">
    <property type="entry name" value="Enzyme I of the PEP:sugar phosphotransferase system HPr-binding (sub)domain"/>
    <property type="match status" value="1"/>
</dbReference>
<dbReference type="InterPro" id="IPR006318">
    <property type="entry name" value="PTS_EI-like"/>
</dbReference>
<evidence type="ECO:0000256" key="15">
    <source>
        <dbReference type="ARBA" id="ARBA00022842"/>
    </source>
</evidence>
<feature type="active site" description="Proton donor" evidence="18">
    <location>
        <position position="507"/>
    </location>
</feature>
<dbReference type="InterPro" id="IPR024692">
    <property type="entry name" value="PTS_EI"/>
</dbReference>
<keyword evidence="15 17" id="KW-0460">Magnesium</keyword>
<feature type="binding site" evidence="19">
    <location>
        <position position="336"/>
    </location>
    <ligand>
        <name>phosphoenolpyruvate</name>
        <dbReference type="ChEBI" id="CHEBI:58702"/>
    </ligand>
</feature>
<evidence type="ECO:0000256" key="12">
    <source>
        <dbReference type="ARBA" id="ARBA00022683"/>
    </source>
</evidence>
<dbReference type="PRINTS" id="PR01736">
    <property type="entry name" value="PHPHTRNFRASE"/>
</dbReference>
<evidence type="ECO:0000256" key="11">
    <source>
        <dbReference type="ARBA" id="ARBA00022679"/>
    </source>
</evidence>
<evidence type="ECO:0000256" key="1">
    <source>
        <dbReference type="ARBA" id="ARBA00000683"/>
    </source>
</evidence>
<comment type="subcellular location">
    <subcellularLocation>
        <location evidence="4 17">Cytoplasm</location>
    </subcellularLocation>
</comment>
<evidence type="ECO:0000256" key="16">
    <source>
        <dbReference type="ARBA" id="ARBA00033235"/>
    </source>
</evidence>
<keyword evidence="8 17" id="KW-0813">Transport</keyword>
<dbReference type="Proteomes" id="UP000886339">
    <property type="component" value="Unassembled WGS sequence"/>
</dbReference>
<evidence type="ECO:0000256" key="6">
    <source>
        <dbReference type="ARBA" id="ARBA00012232"/>
    </source>
</evidence>
<dbReference type="InterPro" id="IPR008731">
    <property type="entry name" value="PTS_EIN"/>
</dbReference>
<dbReference type="Gene3D" id="3.20.20.60">
    <property type="entry name" value="Phosphoenolpyruvate-binding domains"/>
    <property type="match status" value="1"/>
</dbReference>
<dbReference type="GO" id="GO:0005737">
    <property type="term" value="C:cytoplasm"/>
    <property type="evidence" value="ECO:0007669"/>
    <property type="project" value="UniProtKB-SubCell"/>
</dbReference>
<feature type="binding site" evidence="19">
    <location>
        <position position="470"/>
    </location>
    <ligand>
        <name>phosphoenolpyruvate</name>
        <dbReference type="ChEBI" id="CHEBI:58702"/>
    </ligand>
</feature>
<sequence length="575" mass="63437">MTLAIQGIGVDTSISTAIGKVLMLSRGNIQAEPGLVAGNRIEEEIQRFFNAVKEAAGQLREIRKQIPKDTPPDILEFIDTHLLMLEDKAISEAPAQTIREEGCSAEWALQMRRNQLMRVFEDMEDAYLRTRKDDLDHVVNRILHILQGGRNSDPAEIAGHIIVSEDLTPADAIMLHQRGAIGFITDFGSPMSHTAILARSLGIPAVVGAHGATSHLHSGELVVIDARHGSVLANCDNACLLFFRRRLEQEQAHRHALHNLRDTPALSLDGQQIELLANIELPEDTEPAIEGGCSGVGLYRTEFLYMNREELPTEEEHFQAYSQVVKGMGEQPVTIRTLDLGADKQCEYQPEPASCTNPALGLRAIRLCLKETDIFRIQIRAILRVSARGNVRMMLPMLTNLWEARQARQIIEEERLSLMEQGTAFDPEMPIGAMIETPAAALTAESFARLFDFLSIGTNDLIQYTLAVDRADDAVNHLYNALHPAVIMLIQQVVKAGITCGKPVAMCGEMAGTPGYIPLLLGMGLRSLSMHPASLPEAKQLIRNLDISQLEQKTAGILQNLLNEDLEQAVQSLTE</sequence>
<comment type="cofactor">
    <cofactor evidence="2 17 20">
        <name>Mg(2+)</name>
        <dbReference type="ChEBI" id="CHEBI:18420"/>
    </cofactor>
</comment>
<keyword evidence="11 17" id="KW-0808">Transferase</keyword>
<feature type="binding site" evidence="19">
    <location>
        <begin position="459"/>
        <end position="460"/>
    </location>
    <ligand>
        <name>phosphoenolpyruvate</name>
        <dbReference type="ChEBI" id="CHEBI:58702"/>
    </ligand>
</feature>
<evidence type="ECO:0000256" key="14">
    <source>
        <dbReference type="ARBA" id="ARBA00022777"/>
    </source>
</evidence>
<evidence type="ECO:0000256" key="2">
    <source>
        <dbReference type="ARBA" id="ARBA00001946"/>
    </source>
</evidence>
<keyword evidence="14 17" id="KW-0418">Kinase</keyword>
<dbReference type="GO" id="GO:0008965">
    <property type="term" value="F:phosphoenolpyruvate-protein phosphotransferase activity"/>
    <property type="evidence" value="ECO:0007669"/>
    <property type="project" value="UniProtKB-EC"/>
</dbReference>
<evidence type="ECO:0000259" key="22">
    <source>
        <dbReference type="Pfam" id="PF02896"/>
    </source>
</evidence>
<evidence type="ECO:0000256" key="18">
    <source>
        <dbReference type="PIRSR" id="PIRSR000732-1"/>
    </source>
</evidence>
<dbReference type="InterPro" id="IPR008279">
    <property type="entry name" value="PEP-util_enz_mobile_dom"/>
</dbReference>
<dbReference type="SUPFAM" id="SSF51621">
    <property type="entry name" value="Phosphoenolpyruvate/pyruvate domain"/>
    <property type="match status" value="1"/>
</dbReference>
<evidence type="ECO:0000256" key="4">
    <source>
        <dbReference type="ARBA" id="ARBA00004496"/>
    </source>
</evidence>
<dbReference type="GO" id="GO:0009401">
    <property type="term" value="P:phosphoenolpyruvate-dependent sugar phosphotransferase system"/>
    <property type="evidence" value="ECO:0007669"/>
    <property type="project" value="UniProtKB-KW"/>
</dbReference>
<proteinExistence type="inferred from homology"/>
<evidence type="ECO:0000256" key="8">
    <source>
        <dbReference type="ARBA" id="ARBA00022448"/>
    </source>
</evidence>
<gene>
    <name evidence="24" type="primary">ptsP</name>
    <name evidence="24" type="ORF">ENJ12_08135</name>
</gene>
<dbReference type="GO" id="GO:0016301">
    <property type="term" value="F:kinase activity"/>
    <property type="evidence" value="ECO:0007669"/>
    <property type="project" value="UniProtKB-KW"/>
</dbReference>
<dbReference type="SUPFAM" id="SSF52009">
    <property type="entry name" value="Phosphohistidine domain"/>
    <property type="match status" value="1"/>
</dbReference>
<dbReference type="PANTHER" id="PTHR46244">
    <property type="entry name" value="PHOSPHOENOLPYRUVATE-PROTEIN PHOSPHOTRANSFERASE"/>
    <property type="match status" value="1"/>
</dbReference>
<keyword evidence="13 17" id="KW-0479">Metal-binding</keyword>
<comment type="catalytic activity">
    <reaction evidence="1 17">
        <text>L-histidyl-[protein] + phosphoenolpyruvate = N(pros)-phospho-L-histidyl-[protein] + pyruvate</text>
        <dbReference type="Rhea" id="RHEA:23880"/>
        <dbReference type="Rhea" id="RHEA-COMP:9745"/>
        <dbReference type="Rhea" id="RHEA-COMP:9746"/>
        <dbReference type="ChEBI" id="CHEBI:15361"/>
        <dbReference type="ChEBI" id="CHEBI:29979"/>
        <dbReference type="ChEBI" id="CHEBI:58702"/>
        <dbReference type="ChEBI" id="CHEBI:64837"/>
        <dbReference type="EC" id="2.7.3.9"/>
    </reaction>
</comment>
<reference evidence="24" key="1">
    <citation type="journal article" date="2020" name="mSystems">
        <title>Genome- and Community-Level Interaction Insights into Carbon Utilization and Element Cycling Functions of Hydrothermarchaeota in Hydrothermal Sediment.</title>
        <authorList>
            <person name="Zhou Z."/>
            <person name="Liu Y."/>
            <person name="Xu W."/>
            <person name="Pan J."/>
            <person name="Luo Z.H."/>
            <person name="Li M."/>
        </authorList>
    </citation>
    <scope>NUCLEOTIDE SEQUENCE [LARGE SCALE GENOMIC DNA]</scope>
    <source>
        <strain evidence="24">HyVt-458</strain>
    </source>
</reference>
<comment type="similarity">
    <text evidence="5 17">Belongs to the PEP-utilizing enzyme family.</text>
</comment>
<dbReference type="PANTHER" id="PTHR46244:SF3">
    <property type="entry name" value="PHOSPHOENOLPYRUVATE-PROTEIN PHOSPHOTRANSFERASE"/>
    <property type="match status" value="1"/>
</dbReference>
<dbReference type="InterPro" id="IPR050499">
    <property type="entry name" value="PEP-utilizing_PTS_enzyme"/>
</dbReference>
<feature type="domain" description="PEP-utilising enzyme mobile" evidence="21">
    <location>
        <begin position="159"/>
        <end position="229"/>
    </location>
</feature>
<evidence type="ECO:0000256" key="13">
    <source>
        <dbReference type="ARBA" id="ARBA00022723"/>
    </source>
</evidence>
<keyword evidence="9 17" id="KW-0963">Cytoplasm</keyword>
<evidence type="ECO:0000259" key="21">
    <source>
        <dbReference type="Pfam" id="PF00391"/>
    </source>
</evidence>
<dbReference type="PROSITE" id="PS00742">
    <property type="entry name" value="PEP_ENZYMES_2"/>
    <property type="match status" value="1"/>
</dbReference>
<dbReference type="Gene3D" id="1.10.274.10">
    <property type="entry name" value="PtsI, HPr-binding domain"/>
    <property type="match status" value="1"/>
</dbReference>
<evidence type="ECO:0000256" key="5">
    <source>
        <dbReference type="ARBA" id="ARBA00007837"/>
    </source>
</evidence>
<dbReference type="Pfam" id="PF00391">
    <property type="entry name" value="PEP-utilizers"/>
    <property type="match status" value="1"/>
</dbReference>
<dbReference type="EC" id="2.7.3.9" evidence="6 17"/>
<evidence type="ECO:0000256" key="20">
    <source>
        <dbReference type="PIRSR" id="PIRSR000732-3"/>
    </source>
</evidence>
<evidence type="ECO:0000256" key="3">
    <source>
        <dbReference type="ARBA" id="ARBA00002728"/>
    </source>
</evidence>
<protein>
    <recommendedName>
        <fullName evidence="7 17">Phosphoenolpyruvate-protein phosphotransferase</fullName>
        <ecNumber evidence="6 17">2.7.3.9</ecNumber>
    </recommendedName>
    <alternativeName>
        <fullName evidence="16 17">Phosphotransferase system, enzyme I</fullName>
    </alternativeName>
</protein>
<feature type="active site" description="Tele-phosphohistidine intermediate" evidence="18">
    <location>
        <position position="193"/>
    </location>
</feature>
<dbReference type="AlphaFoldDB" id="A0A831RY18"/>
<dbReference type="GO" id="GO:0046872">
    <property type="term" value="F:metal ion binding"/>
    <property type="evidence" value="ECO:0007669"/>
    <property type="project" value="UniProtKB-KW"/>
</dbReference>
<dbReference type="Pfam" id="PF05524">
    <property type="entry name" value="PEP-utilisers_N"/>
    <property type="match status" value="1"/>
</dbReference>
<feature type="binding site" evidence="19">
    <location>
        <position position="300"/>
    </location>
    <ligand>
        <name>phosphoenolpyruvate</name>
        <dbReference type="ChEBI" id="CHEBI:58702"/>
    </ligand>
</feature>
<feature type="binding site" evidence="20">
    <location>
        <position position="436"/>
    </location>
    <ligand>
        <name>Mg(2+)</name>
        <dbReference type="ChEBI" id="CHEBI:18420"/>
    </ligand>
</feature>
<dbReference type="InterPro" id="IPR000121">
    <property type="entry name" value="PEP_util_C"/>
</dbReference>
<evidence type="ECO:0000256" key="10">
    <source>
        <dbReference type="ARBA" id="ARBA00022597"/>
    </source>
</evidence>
<evidence type="ECO:0000313" key="24">
    <source>
        <dbReference type="EMBL" id="HEC06805.1"/>
    </source>
</evidence>
<keyword evidence="12 17" id="KW-0598">Phosphotransferase system</keyword>
<dbReference type="Gene3D" id="3.50.30.10">
    <property type="entry name" value="Phosphohistidine domain"/>
    <property type="match status" value="1"/>
</dbReference>
<evidence type="ECO:0000259" key="23">
    <source>
        <dbReference type="Pfam" id="PF05524"/>
    </source>
</evidence>
<comment type="caution">
    <text evidence="24">The sequence shown here is derived from an EMBL/GenBank/DDBJ whole genome shotgun (WGS) entry which is preliminary data.</text>
</comment>
<feature type="domain" description="PEP-utilising enzyme C-terminal" evidence="22">
    <location>
        <begin position="257"/>
        <end position="546"/>
    </location>
</feature>
<keyword evidence="10 17" id="KW-0762">Sugar transport</keyword>
<feature type="domain" description="Phosphotransferase system enzyme I N-terminal" evidence="23">
    <location>
        <begin position="9"/>
        <end position="131"/>
    </location>
</feature>
<dbReference type="InterPro" id="IPR040442">
    <property type="entry name" value="Pyrv_kinase-like_dom_sf"/>
</dbReference>
<dbReference type="InterPro" id="IPR023151">
    <property type="entry name" value="PEP_util_CS"/>
</dbReference>
<name>A0A831RY18_9GAMM</name>
<dbReference type="NCBIfam" id="TIGR01417">
    <property type="entry name" value="PTS_I_fam"/>
    <property type="match status" value="1"/>
</dbReference>
<dbReference type="Pfam" id="PF02896">
    <property type="entry name" value="PEP-utilizers_C"/>
    <property type="match status" value="1"/>
</dbReference>
<evidence type="ECO:0000256" key="19">
    <source>
        <dbReference type="PIRSR" id="PIRSR000732-2"/>
    </source>
</evidence>